<keyword evidence="1" id="KW-0808">Transferase</keyword>
<sequence length="264" mass="29139">MARHTLTELIIARAAKAWADDPEWLATGITPVPRLAAGLAKTLYNPRLMITDGENWFARDPVPLGPRDGFEPVIEGWAPYLRTFDNLWNGRRHAMVAPVQIDRYGQTNISVIGDHDQPKAALLGARGFPGNSIHHPNSFFFPAHNKRAFVEGEVDYVCMAGYNPARWPGGRKPFRLELRLILTNLCVMDFGGPGHAIRLVSLHPGVSFEEVQDNTGFPIHRDGGGTPETPAPTDEELAVIARLDPHDVRATIIKGNPPGRPEWG</sequence>
<dbReference type="EMBL" id="FUYM01000011">
    <property type="protein sequence ID" value="SKC02211.1"/>
    <property type="molecule type" value="Genomic_DNA"/>
</dbReference>
<accession>A0A1T5G197</accession>
<dbReference type="PANTHER" id="PTHR43293">
    <property type="entry name" value="ACETATE COA-TRANSFERASE YDIF"/>
    <property type="match status" value="1"/>
</dbReference>
<keyword evidence="2" id="KW-1185">Reference proteome</keyword>
<proteinExistence type="predicted"/>
<dbReference type="OrthoDB" id="9813111at2"/>
<reference evidence="2" key="1">
    <citation type="submission" date="2017-02" db="EMBL/GenBank/DDBJ databases">
        <authorList>
            <person name="Varghese N."/>
            <person name="Submissions S."/>
        </authorList>
    </citation>
    <scope>NUCLEOTIDE SEQUENCE [LARGE SCALE GENOMIC DNA]</scope>
    <source>
        <strain evidence="2">UM2</strain>
    </source>
</reference>
<evidence type="ECO:0000313" key="2">
    <source>
        <dbReference type="Proteomes" id="UP000189818"/>
    </source>
</evidence>
<protein>
    <submittedName>
        <fullName evidence="1">Glutaconate CoA-transferase subunit B</fullName>
    </submittedName>
</protein>
<dbReference type="SUPFAM" id="SSF100950">
    <property type="entry name" value="NagB/RpiA/CoA transferase-like"/>
    <property type="match status" value="1"/>
</dbReference>
<dbReference type="PANTHER" id="PTHR43293:SF3">
    <property type="entry name" value="CHOLESTEROL RING-CLEAVING HYDROLASE IPDB SUBUNIT"/>
    <property type="match status" value="1"/>
</dbReference>
<evidence type="ECO:0000313" key="1">
    <source>
        <dbReference type="EMBL" id="SKC02211.1"/>
    </source>
</evidence>
<dbReference type="AlphaFoldDB" id="A0A1T5G197"/>
<gene>
    <name evidence="1" type="ORF">SAMN06295920_111155</name>
</gene>
<dbReference type="Proteomes" id="UP000189818">
    <property type="component" value="Unassembled WGS sequence"/>
</dbReference>
<organism evidence="1 2">
    <name type="scientific">Rhizorhabdus histidinilytica</name>
    <dbReference type="NCBI Taxonomy" id="439228"/>
    <lineage>
        <taxon>Bacteria</taxon>
        <taxon>Pseudomonadati</taxon>
        <taxon>Pseudomonadota</taxon>
        <taxon>Alphaproteobacteria</taxon>
        <taxon>Sphingomonadales</taxon>
        <taxon>Sphingomonadaceae</taxon>
        <taxon>Rhizorhabdus</taxon>
    </lineage>
</organism>
<name>A0A1T5G197_9SPHN</name>
<dbReference type="RefSeq" id="WP_079650160.1">
    <property type="nucleotide sequence ID" value="NZ_FUYM01000011.1"/>
</dbReference>
<dbReference type="InterPro" id="IPR037171">
    <property type="entry name" value="NagB/RpiA_transferase-like"/>
</dbReference>
<dbReference type="Gene3D" id="3.40.1080.10">
    <property type="entry name" value="Glutaconate Coenzyme A-transferase"/>
    <property type="match status" value="1"/>
</dbReference>
<dbReference type="GO" id="GO:0016740">
    <property type="term" value="F:transferase activity"/>
    <property type="evidence" value="ECO:0007669"/>
    <property type="project" value="UniProtKB-KW"/>
</dbReference>
<dbReference type="STRING" id="439228.SAMN06295920_111155"/>